<evidence type="ECO:0000256" key="1">
    <source>
        <dbReference type="SAM" id="MobiDB-lite"/>
    </source>
</evidence>
<reference evidence="3 4" key="1">
    <citation type="submission" date="2016-11" db="EMBL/GenBank/DDBJ databases">
        <authorList>
            <person name="Jaros S."/>
            <person name="Januszkiewicz K."/>
            <person name="Wedrychowicz H."/>
        </authorList>
    </citation>
    <scope>NUCLEOTIDE SEQUENCE [LARGE SCALE GENOMIC DNA]</scope>
    <source>
        <strain evidence="3 4">DSM 46144</strain>
    </source>
</reference>
<dbReference type="STRING" id="134849.SAMN05443668_10695"/>
<dbReference type="RefSeq" id="WP_073259354.1">
    <property type="nucleotide sequence ID" value="NZ_FRCS01000006.1"/>
</dbReference>
<evidence type="ECO:0000313" key="4">
    <source>
        <dbReference type="Proteomes" id="UP000184440"/>
    </source>
</evidence>
<dbReference type="Pfam" id="PF12770">
    <property type="entry name" value="CHAT"/>
    <property type="match status" value="1"/>
</dbReference>
<sequence>MGAASGATGTTATGDDEAASIEALHESLRTGSPTALERAVTLSRRALDAVDAPDAREASGAHDVALVRANRQANLAAALGVRASRTGRVEDLTESVSLAQEAVLGVPDDDPDLGRYYSTLAASLAQLAELPLDADDRLELASAAIEAAREAVARTTDDDEWLPEYLSNLSAMLEMRHELVGDRSALDEAIDAGRRAVALARDRDLPGSAAYSLHLSTALLRRHAGTGDAADVDEAVEAAQAAANLIPVRHPDRPDHLIAVAIALATRAEQQQNSRDATEAVRLCRRAVRSRSAHPALGARRLANLAAALRIKYLLIGRRADITEAVEVAGSAVAATPPASTERGLFLAILGAALLLRFERGAGPDPKADLEAGTAAVTAALDRCGPGTPLRRRCLINLSDAARARFLLTGATDDLDAAVRYGREAVDEAAAPPQETAAAWTNLASALHARFQRLRMPADLDDAVHAAEQAAAALRPDDPLTAARLANVATVRQLRHAHTRARRDAHGGRDARDRTRRDARDPTRRDPAPDADRQVALRAAAAAVDALRPDAPESASVWSTFGNTLLGADDSDAAVGREVAGLRVDAHRHALALTARRHRSYRSRLADLAGALAARYHLTGDAADLREAIRVQRRAVAASTNGADPDPDHARMLSNLAVLLRARYERTRRPGGWREAADRWRAASAEVAAPVTVRVGAAYSAARLLADAGDLDAALTDYTAAIELLPRAGGQGVDRQAQEQQLALWSGLASDAAACAVACGRPERAVELLELGRSVVWAQILHRRDDFADLARIAPDVAAELAEVRDRLDHYEAESALVPLPAADRDEAVDRLIRDDRVRLAARWDELVARARTLPGFERFLAPASFSSRAVTAGGDTIVLVNVSALRSDALVVTAAGPAVVPLPGLTPAAVERAARHHLGMLDGLRRPDPDVRALDARLRDTLAWLWRTVAAPVAEALAWPERSADLPRVWWIPTGLLSLLPLHAAQRYLPEEYRDSGLPDRVVSSYASTLDALRRSRRPADAPPVSAVLVTLAGTPDRPELPYAAEETSVVAGHLGDRPRTELADAAATWAAVTDAVVRHSWLHFAGHAEQRLGAPGRGGLRLADRPLTVFQLAALRASGEFAFLSSCETALTGVELPDEAFSTAAGFQIAGYRQVVAALWPVPDDVGPRLAGSVYDALRALSEPSAREPAERVPAAVALHAAVRELRATGPLLSWAAYCHIGA</sequence>
<protein>
    <submittedName>
        <fullName evidence="3">CHAT domain-containing protein</fullName>
    </submittedName>
</protein>
<evidence type="ECO:0000259" key="2">
    <source>
        <dbReference type="Pfam" id="PF12770"/>
    </source>
</evidence>
<feature type="region of interest" description="Disordered" evidence="1">
    <location>
        <begin position="493"/>
        <end position="533"/>
    </location>
</feature>
<dbReference type="InterPro" id="IPR011990">
    <property type="entry name" value="TPR-like_helical_dom_sf"/>
</dbReference>
<name>A0A1M7R1K9_9ACTN</name>
<dbReference type="Gene3D" id="1.25.40.10">
    <property type="entry name" value="Tetratricopeptide repeat domain"/>
    <property type="match status" value="3"/>
</dbReference>
<dbReference type="InterPro" id="IPR024983">
    <property type="entry name" value="CHAT_dom"/>
</dbReference>
<dbReference type="Proteomes" id="UP000184440">
    <property type="component" value="Unassembled WGS sequence"/>
</dbReference>
<dbReference type="OrthoDB" id="3206999at2"/>
<dbReference type="AlphaFoldDB" id="A0A1M7R1K9"/>
<evidence type="ECO:0000313" key="3">
    <source>
        <dbReference type="EMBL" id="SHN38547.1"/>
    </source>
</evidence>
<feature type="domain" description="CHAT" evidence="2">
    <location>
        <begin position="941"/>
        <end position="1224"/>
    </location>
</feature>
<organism evidence="3 4">
    <name type="scientific">Cryptosporangium aurantiacum</name>
    <dbReference type="NCBI Taxonomy" id="134849"/>
    <lineage>
        <taxon>Bacteria</taxon>
        <taxon>Bacillati</taxon>
        <taxon>Actinomycetota</taxon>
        <taxon>Actinomycetes</taxon>
        <taxon>Cryptosporangiales</taxon>
        <taxon>Cryptosporangiaceae</taxon>
        <taxon>Cryptosporangium</taxon>
    </lineage>
</organism>
<feature type="compositionally biased region" description="Low complexity" evidence="1">
    <location>
        <begin position="1"/>
        <end position="13"/>
    </location>
</feature>
<keyword evidence="4" id="KW-1185">Reference proteome</keyword>
<dbReference type="EMBL" id="FRCS01000006">
    <property type="protein sequence ID" value="SHN38547.1"/>
    <property type="molecule type" value="Genomic_DNA"/>
</dbReference>
<accession>A0A1M7R1K9</accession>
<proteinExistence type="predicted"/>
<feature type="region of interest" description="Disordered" evidence="1">
    <location>
        <begin position="1"/>
        <end position="32"/>
    </location>
</feature>
<gene>
    <name evidence="3" type="ORF">SAMN05443668_10695</name>
</gene>
<feature type="compositionally biased region" description="Basic and acidic residues" evidence="1">
    <location>
        <begin position="502"/>
        <end position="533"/>
    </location>
</feature>